<feature type="domain" description="Mce/MlaD" evidence="2">
    <location>
        <begin position="39"/>
        <end position="116"/>
    </location>
</feature>
<dbReference type="PANTHER" id="PTHR36698:SF2">
    <property type="entry name" value="MCE_MLAD DOMAIN-CONTAINING PROTEIN"/>
    <property type="match status" value="1"/>
</dbReference>
<keyword evidence="1" id="KW-1133">Transmembrane helix</keyword>
<sequence length="328" mass="35178">MLSKVNYTLVGLFVVLLGAALLGVVFWLTVGGDAKVYDRYRVYFQESVAGLNLKATVRYRGVQVGQVESIQLNPANPDQVAVILDIERGTPIRRDTIATLSTRGLTGVASVELSGGGAGSPPLEKQANQDLPVIRAGPSLVARLDDAFNNILTNVNNFSNRLEQLLSDDNQKAIAEILRHGSTITGTIAGRADSVDRIVKNVEGFTGELAKRTDRLGKVLDRLATDLEAGGDLVGQARATLTDFRAAAQSVRKTADTFNQTGQDVSGVAQVGRQELRRLGEIGPSVNEILVQANDLVETLRRLAELLEQHPRALLLGKPTGRPGPGEK</sequence>
<keyword evidence="4" id="KW-1185">Reference proteome</keyword>
<dbReference type="InterPro" id="IPR003399">
    <property type="entry name" value="Mce/MlaD"/>
</dbReference>
<protein>
    <submittedName>
        <fullName evidence="3">Mammalian cell entry related domain protein</fullName>
    </submittedName>
</protein>
<feature type="transmembrane region" description="Helical" evidence="1">
    <location>
        <begin position="7"/>
        <end position="30"/>
    </location>
</feature>
<dbReference type="PANTHER" id="PTHR36698">
    <property type="entry name" value="BLL5892 PROTEIN"/>
    <property type="match status" value="1"/>
</dbReference>
<dbReference type="RefSeq" id="WP_048675376.1">
    <property type="nucleotide sequence ID" value="NZ_CBTJ020000083.1"/>
</dbReference>
<dbReference type="EMBL" id="CBTJ020000083">
    <property type="protein sequence ID" value="CDI03943.1"/>
    <property type="molecule type" value="Genomic_DNA"/>
</dbReference>
<comment type="caution">
    <text evidence="3">The sequence shown here is derived from an EMBL/GenBank/DDBJ whole genome shotgun (WGS) entry which is preliminary data.</text>
</comment>
<evidence type="ECO:0000313" key="4">
    <source>
        <dbReference type="Proteomes" id="UP000035760"/>
    </source>
</evidence>
<dbReference type="Pfam" id="PF02470">
    <property type="entry name" value="MlaD"/>
    <property type="match status" value="1"/>
</dbReference>
<dbReference type="AlphaFoldDB" id="W6ME39"/>
<evidence type="ECO:0000313" key="3">
    <source>
        <dbReference type="EMBL" id="CDI03943.1"/>
    </source>
</evidence>
<reference evidence="3" key="1">
    <citation type="submission" date="2013-07" db="EMBL/GenBank/DDBJ databases">
        <authorList>
            <person name="McIlroy S."/>
        </authorList>
    </citation>
    <scope>NUCLEOTIDE SEQUENCE [LARGE SCALE GENOMIC DNA]</scope>
    <source>
        <strain evidence="3">Run_A_D11</strain>
    </source>
</reference>
<dbReference type="Proteomes" id="UP000035760">
    <property type="component" value="Unassembled WGS sequence"/>
</dbReference>
<accession>W6ME39</accession>
<dbReference type="STRING" id="1400863.BN873_720037"/>
<dbReference type="SUPFAM" id="SSF58100">
    <property type="entry name" value="Bacterial hemolysins"/>
    <property type="match status" value="1"/>
</dbReference>
<keyword evidence="1" id="KW-0472">Membrane</keyword>
<gene>
    <name evidence="3" type="ORF">BN873_720037</name>
</gene>
<reference evidence="3" key="2">
    <citation type="submission" date="2014-03" db="EMBL/GenBank/DDBJ databases">
        <title>Candidatus Competibacter-lineage genomes retrieved from metagenomes reveal functional metabolic diversity.</title>
        <authorList>
            <person name="McIlroy S.J."/>
            <person name="Albertsen M."/>
            <person name="Andresen E.K."/>
            <person name="Saunders A.M."/>
            <person name="Kristiansen R."/>
            <person name="Stokholm-Bjerregaard M."/>
            <person name="Nielsen K.L."/>
            <person name="Nielsen P.H."/>
        </authorList>
    </citation>
    <scope>NUCLEOTIDE SEQUENCE</scope>
    <source>
        <strain evidence="3">Run_A_D11</strain>
    </source>
</reference>
<evidence type="ECO:0000259" key="2">
    <source>
        <dbReference type="Pfam" id="PF02470"/>
    </source>
</evidence>
<keyword evidence="1" id="KW-0812">Transmembrane</keyword>
<organism evidence="3 4">
    <name type="scientific">Candidatus Competibacter denitrificans Run_A_D11</name>
    <dbReference type="NCBI Taxonomy" id="1400863"/>
    <lineage>
        <taxon>Bacteria</taxon>
        <taxon>Pseudomonadati</taxon>
        <taxon>Pseudomonadota</taxon>
        <taxon>Gammaproteobacteria</taxon>
        <taxon>Candidatus Competibacteraceae</taxon>
        <taxon>Candidatus Competibacter</taxon>
    </lineage>
</organism>
<name>W6ME39_9GAMM</name>
<proteinExistence type="predicted"/>
<evidence type="ECO:0000256" key="1">
    <source>
        <dbReference type="SAM" id="Phobius"/>
    </source>
</evidence>